<dbReference type="GO" id="GO:0003676">
    <property type="term" value="F:nucleic acid binding"/>
    <property type="evidence" value="ECO:0007669"/>
    <property type="project" value="InterPro"/>
</dbReference>
<gene>
    <name evidence="6" type="ORF">PBIL07802_LOCUS11151</name>
</gene>
<dbReference type="GO" id="GO:0005665">
    <property type="term" value="C:RNA polymerase II, core complex"/>
    <property type="evidence" value="ECO:0007669"/>
    <property type="project" value="TreeGrafter"/>
</dbReference>
<dbReference type="GO" id="GO:0006283">
    <property type="term" value="P:transcription-coupled nucleotide-excision repair"/>
    <property type="evidence" value="ECO:0007669"/>
    <property type="project" value="TreeGrafter"/>
</dbReference>
<evidence type="ECO:0000256" key="2">
    <source>
        <dbReference type="ARBA" id="ARBA00022771"/>
    </source>
</evidence>
<evidence type="ECO:0000256" key="3">
    <source>
        <dbReference type="ARBA" id="ARBA00022833"/>
    </source>
</evidence>
<dbReference type="GO" id="GO:0001193">
    <property type="term" value="P:maintenance of transcriptional fidelity during transcription elongation by RNA polymerase II"/>
    <property type="evidence" value="ECO:0007669"/>
    <property type="project" value="TreeGrafter"/>
</dbReference>
<proteinExistence type="predicted"/>
<accession>A0A7S3G3A4</accession>
<dbReference type="PANTHER" id="PTHR11239">
    <property type="entry name" value="DNA-DIRECTED RNA POLYMERASE"/>
    <property type="match status" value="1"/>
</dbReference>
<reference evidence="6" key="1">
    <citation type="submission" date="2021-01" db="EMBL/GenBank/DDBJ databases">
        <authorList>
            <person name="Corre E."/>
            <person name="Pelletier E."/>
            <person name="Niang G."/>
            <person name="Scheremetjew M."/>
            <person name="Finn R."/>
            <person name="Kale V."/>
            <person name="Holt S."/>
            <person name="Cochrane G."/>
            <person name="Meng A."/>
            <person name="Brown T."/>
            <person name="Cohen L."/>
        </authorList>
    </citation>
    <scope>NUCLEOTIDE SEQUENCE</scope>
    <source>
        <strain evidence="6">NIES-2562</strain>
    </source>
</reference>
<dbReference type="GO" id="GO:0008270">
    <property type="term" value="F:zinc ion binding"/>
    <property type="evidence" value="ECO:0007669"/>
    <property type="project" value="UniProtKB-KW"/>
</dbReference>
<protein>
    <recommendedName>
        <fullName evidence="5">TFIIS-type domain-containing protein</fullName>
    </recommendedName>
</protein>
<dbReference type="AlphaFoldDB" id="A0A7S3G3A4"/>
<evidence type="ECO:0000313" key="6">
    <source>
        <dbReference type="EMBL" id="CAE0248953.1"/>
    </source>
</evidence>
<dbReference type="SMART" id="SM00440">
    <property type="entry name" value="ZnF_C2C2"/>
    <property type="match status" value="1"/>
</dbReference>
<dbReference type="InterPro" id="IPR012164">
    <property type="entry name" value="Rpa12/Rpb9/Rpc10/TFS"/>
</dbReference>
<dbReference type="Pfam" id="PF01096">
    <property type="entry name" value="Zn_ribbon_TFIIS"/>
    <property type="match status" value="1"/>
</dbReference>
<evidence type="ECO:0000259" key="5">
    <source>
        <dbReference type="PROSITE" id="PS51133"/>
    </source>
</evidence>
<dbReference type="EMBL" id="HBIB01017261">
    <property type="protein sequence ID" value="CAE0248953.1"/>
    <property type="molecule type" value="Transcribed_RNA"/>
</dbReference>
<dbReference type="InterPro" id="IPR001222">
    <property type="entry name" value="Znf_TFIIS"/>
</dbReference>
<dbReference type="SUPFAM" id="SSF57783">
    <property type="entry name" value="Zinc beta-ribbon"/>
    <property type="match status" value="2"/>
</dbReference>
<sequence length="123" mass="14329">MGVLKMCRECNNMLSPQIIDGTLMMVCKNEKCNHKEETSERRVYDHELETTADERMVVDPEVVRDPTLPITYDKECPSCGEYDAVYYQAPNYGKDKTMRLYNTCRRCGTKWKDEVQGVDEDDN</sequence>
<dbReference type="Gene3D" id="2.20.25.10">
    <property type="match status" value="2"/>
</dbReference>
<evidence type="ECO:0000256" key="1">
    <source>
        <dbReference type="ARBA" id="ARBA00022723"/>
    </source>
</evidence>
<organism evidence="6">
    <name type="scientific">Palpitomonas bilix</name>
    <dbReference type="NCBI Taxonomy" id="652834"/>
    <lineage>
        <taxon>Eukaryota</taxon>
        <taxon>Eukaryota incertae sedis</taxon>
    </lineage>
</organism>
<evidence type="ECO:0000256" key="4">
    <source>
        <dbReference type="PROSITE-ProRule" id="PRU00472"/>
    </source>
</evidence>
<feature type="domain" description="TFIIS-type" evidence="5">
    <location>
        <begin position="72"/>
        <end position="112"/>
    </location>
</feature>
<keyword evidence="1" id="KW-0479">Metal-binding</keyword>
<name>A0A7S3G3A4_9EUKA</name>
<dbReference type="PROSITE" id="PS51133">
    <property type="entry name" value="ZF_TFIIS_2"/>
    <property type="match status" value="1"/>
</dbReference>
<dbReference type="PANTHER" id="PTHR11239:SF1">
    <property type="entry name" value="DNA-DIRECTED RNA POLYMERASE II SUBUNIT RPB9"/>
    <property type="match status" value="1"/>
</dbReference>
<keyword evidence="3" id="KW-0862">Zinc</keyword>
<dbReference type="GO" id="GO:0003899">
    <property type="term" value="F:DNA-directed RNA polymerase activity"/>
    <property type="evidence" value="ECO:0007669"/>
    <property type="project" value="InterPro"/>
</dbReference>
<keyword evidence="2 4" id="KW-0863">Zinc-finger</keyword>
<dbReference type="GO" id="GO:0006367">
    <property type="term" value="P:transcription initiation at RNA polymerase II promoter"/>
    <property type="evidence" value="ECO:0007669"/>
    <property type="project" value="TreeGrafter"/>
</dbReference>